<dbReference type="AlphaFoldDB" id="A0A1M6MGC3"/>
<dbReference type="EMBL" id="FQZD01000041">
    <property type="protein sequence ID" value="SHJ82410.1"/>
    <property type="molecule type" value="Genomic_DNA"/>
</dbReference>
<gene>
    <name evidence="1" type="ORF">SAMN02745170_03425</name>
</gene>
<organism evidence="1 2">
    <name type="scientific">Propionispora hippei DSM 15287</name>
    <dbReference type="NCBI Taxonomy" id="1123003"/>
    <lineage>
        <taxon>Bacteria</taxon>
        <taxon>Bacillati</taxon>
        <taxon>Bacillota</taxon>
        <taxon>Negativicutes</taxon>
        <taxon>Selenomonadales</taxon>
        <taxon>Sporomusaceae</taxon>
        <taxon>Propionispora</taxon>
    </lineage>
</organism>
<dbReference type="Proteomes" id="UP000322917">
    <property type="component" value="Unassembled WGS sequence"/>
</dbReference>
<keyword evidence="2" id="KW-1185">Reference proteome</keyword>
<protein>
    <submittedName>
        <fullName evidence="1">Uncharacterized protein</fullName>
    </submittedName>
</protein>
<accession>A0A1M6MGC3</accession>
<proteinExistence type="predicted"/>
<evidence type="ECO:0000313" key="2">
    <source>
        <dbReference type="Proteomes" id="UP000322917"/>
    </source>
</evidence>
<reference evidence="1 2" key="1">
    <citation type="submission" date="2016-11" db="EMBL/GenBank/DDBJ databases">
        <authorList>
            <person name="Varghese N."/>
            <person name="Submissions S."/>
        </authorList>
    </citation>
    <scope>NUCLEOTIDE SEQUENCE [LARGE SCALE GENOMIC DNA]</scope>
    <source>
        <strain evidence="1 2">DSM 15287</strain>
    </source>
</reference>
<name>A0A1M6MGC3_9FIRM</name>
<sequence length="72" mass="7961">MCWKVSMPSIPKVETTARELVPQTESKAPDSPIFGDSNDSFLNIVKKRGTQALKIDAKNTDKQSSGYSPINY</sequence>
<evidence type="ECO:0000313" key="1">
    <source>
        <dbReference type="EMBL" id="SHJ82410.1"/>
    </source>
</evidence>